<evidence type="ECO:0000256" key="4">
    <source>
        <dbReference type="ARBA" id="ARBA00022475"/>
    </source>
</evidence>
<keyword evidence="14" id="KW-1185">Reference proteome</keyword>
<evidence type="ECO:0000256" key="11">
    <source>
        <dbReference type="ARBA" id="ARBA00023286"/>
    </source>
</evidence>
<dbReference type="Pfam" id="PF00060">
    <property type="entry name" value="Lig_chan"/>
    <property type="match status" value="1"/>
</dbReference>
<dbReference type="InterPro" id="IPR001320">
    <property type="entry name" value="Iontro_rcpt_C"/>
</dbReference>
<sequence>MLQLISVLFLLLIIASQLHGQQTIESLLSSLPTVSSSVQAENMTDMIIDLDHVLASVNKTEPVDSTIVPPPKTGFGDRPYMHAINNNYKKEDLLNRTLRLVIPKIEPPYVNYVNFSNSEVVRRGYGPGVVIEILKELSRRLNLTYEMIPYREGQWGSLENGNWSGAFGMMYRKEADILGGGAIMKSPEKFSDNTWLIVTAPFTWEVSISLEELVDERPTGRKDVDKQCMATHSNLDCASGVILYIFVRILIYANEHQFSMIQSVWIFYSVTLQQRGPVQPRSWTCRVLLSLWWMGSLTLWGTFTGALIALFAINKTTMPFYNVNQLLKLIQNGHWQIVMDGTTMTRTNMIKDSGGQTYKDLWYEMSVNRKVVYVQGTAIGVEYILTNANYVLFGPEDTIKYWVAADCRLKKINEGILPTYLSIPFAKNSEYSTYASNLIRELAERGFVEKWIRDYISFMAITNGNNKQCNTTNTASSKYLDLNKSQGAFWVLISGFVFAVTLFVMEILYNGIRTLFEFYKETILTRPVKRCEEKSMELRFSQKINRVMSNEPEVMSSLPRLFLILILSPVLSSFDESYVKREISVDLPHQIISYYNLLRDLHDSPPVIIDQELSGSALSWARHLSMTSNEDKCLYHSRLGGENIYFAWSTWGYNELEFARAAIRAFYEEIKFYNYSQPGLNLPAAHFTNMIWRNCEKIGIGVFHMNYTSSHGACKVKGTIDRPAMGYMLVVHQWPPSNIISPIEFERNVRPPKRSYSFEMR</sequence>
<keyword evidence="9" id="KW-0675">Receptor</keyword>
<keyword evidence="7" id="KW-0406">Ion transport</keyword>
<evidence type="ECO:0000256" key="1">
    <source>
        <dbReference type="ARBA" id="ARBA00004651"/>
    </source>
</evidence>
<dbReference type="PANTHER" id="PTHR42643:SF24">
    <property type="entry name" value="IONOTROPIC RECEPTOR 60A"/>
    <property type="match status" value="1"/>
</dbReference>
<reference evidence="13" key="2">
    <citation type="submission" date="2022-06" db="UniProtKB">
        <authorList>
            <consortium name="EnsemblMetazoa"/>
        </authorList>
    </citation>
    <scope>IDENTIFICATION</scope>
    <source>
        <strain evidence="13">PS312</strain>
    </source>
</reference>
<dbReference type="Pfam" id="PF00188">
    <property type="entry name" value="CAP"/>
    <property type="match status" value="1"/>
</dbReference>
<dbReference type="Gene3D" id="3.40.190.10">
    <property type="entry name" value="Periplasmic binding protein-like II"/>
    <property type="match status" value="1"/>
</dbReference>
<proteinExistence type="inferred from homology"/>
<accession>A0A2A6BY30</accession>
<dbReference type="SMART" id="SM00918">
    <property type="entry name" value="Lig_chan-Glu_bd"/>
    <property type="match status" value="1"/>
</dbReference>
<evidence type="ECO:0000256" key="8">
    <source>
        <dbReference type="ARBA" id="ARBA00023136"/>
    </source>
</evidence>
<evidence type="ECO:0000256" key="9">
    <source>
        <dbReference type="ARBA" id="ARBA00023170"/>
    </source>
</evidence>
<dbReference type="EnsemblMetazoa" id="PPA10517.1">
    <property type="protein sequence ID" value="PPA10517.1"/>
    <property type="gene ID" value="WBGene00100071"/>
</dbReference>
<keyword evidence="12" id="KW-0407">Ion channel</keyword>
<keyword evidence="10" id="KW-0325">Glycoprotein</keyword>
<dbReference type="Gene3D" id="1.10.287.70">
    <property type="match status" value="1"/>
</dbReference>
<dbReference type="InterPro" id="IPR019594">
    <property type="entry name" value="Glu/Gly-bd"/>
</dbReference>
<evidence type="ECO:0000313" key="13">
    <source>
        <dbReference type="EnsemblMetazoa" id="PPA10517.1"/>
    </source>
</evidence>
<dbReference type="InterPro" id="IPR052192">
    <property type="entry name" value="Insect_Ionotropic_Sensory_Rcpt"/>
</dbReference>
<keyword evidence="8" id="KW-0472">Membrane</keyword>
<dbReference type="GO" id="GO:0050906">
    <property type="term" value="P:detection of stimulus involved in sensory perception"/>
    <property type="evidence" value="ECO:0007669"/>
    <property type="project" value="UniProtKB-ARBA"/>
</dbReference>
<dbReference type="GO" id="GO:0005886">
    <property type="term" value="C:plasma membrane"/>
    <property type="evidence" value="ECO:0007669"/>
    <property type="project" value="UniProtKB-SubCell"/>
</dbReference>
<evidence type="ECO:0000256" key="6">
    <source>
        <dbReference type="ARBA" id="ARBA00022989"/>
    </source>
</evidence>
<accession>A0A8R1YAS7</accession>
<dbReference type="InterPro" id="IPR014044">
    <property type="entry name" value="CAP_dom"/>
</dbReference>
<dbReference type="SMART" id="SM00198">
    <property type="entry name" value="SCP"/>
    <property type="match status" value="1"/>
</dbReference>
<evidence type="ECO:0000256" key="10">
    <source>
        <dbReference type="ARBA" id="ARBA00023180"/>
    </source>
</evidence>
<evidence type="ECO:0000256" key="12">
    <source>
        <dbReference type="ARBA" id="ARBA00023303"/>
    </source>
</evidence>
<gene>
    <name evidence="13" type="primary">WBGene00100071</name>
</gene>
<keyword evidence="11" id="KW-1071">Ligand-gated ion channel</keyword>
<dbReference type="Proteomes" id="UP000005239">
    <property type="component" value="Unassembled WGS sequence"/>
</dbReference>
<organism evidence="13 14">
    <name type="scientific">Pristionchus pacificus</name>
    <name type="common">Parasitic nematode worm</name>
    <dbReference type="NCBI Taxonomy" id="54126"/>
    <lineage>
        <taxon>Eukaryota</taxon>
        <taxon>Metazoa</taxon>
        <taxon>Ecdysozoa</taxon>
        <taxon>Nematoda</taxon>
        <taxon>Chromadorea</taxon>
        <taxon>Rhabditida</taxon>
        <taxon>Rhabditina</taxon>
        <taxon>Diplogasteromorpha</taxon>
        <taxon>Diplogasteroidea</taxon>
        <taxon>Neodiplogasteridae</taxon>
        <taxon>Pristionchus</taxon>
    </lineage>
</organism>
<protein>
    <submittedName>
        <fullName evidence="13">Uncharacterized protein</fullName>
    </submittedName>
</protein>
<dbReference type="GO" id="GO:0015276">
    <property type="term" value="F:ligand-gated monoatomic ion channel activity"/>
    <property type="evidence" value="ECO:0007669"/>
    <property type="project" value="InterPro"/>
</dbReference>
<evidence type="ECO:0000313" key="14">
    <source>
        <dbReference type="Proteomes" id="UP000005239"/>
    </source>
</evidence>
<evidence type="ECO:0000256" key="7">
    <source>
        <dbReference type="ARBA" id="ARBA00023065"/>
    </source>
</evidence>
<dbReference type="SUPFAM" id="SSF55797">
    <property type="entry name" value="PR-1-like"/>
    <property type="match status" value="1"/>
</dbReference>
<keyword evidence="3" id="KW-0813">Transport</keyword>
<evidence type="ECO:0000256" key="3">
    <source>
        <dbReference type="ARBA" id="ARBA00022448"/>
    </source>
</evidence>
<dbReference type="SUPFAM" id="SSF53850">
    <property type="entry name" value="Periplasmic binding protein-like II"/>
    <property type="match status" value="1"/>
</dbReference>
<comment type="similarity">
    <text evidence="2">Belongs to the glutamate-gated ion channel (TC 1.A.10.1) family.</text>
</comment>
<dbReference type="Gene3D" id="3.40.33.10">
    <property type="entry name" value="CAP"/>
    <property type="match status" value="1"/>
</dbReference>
<dbReference type="PANTHER" id="PTHR42643">
    <property type="entry name" value="IONOTROPIC RECEPTOR 20A-RELATED"/>
    <property type="match status" value="1"/>
</dbReference>
<reference evidence="14" key="1">
    <citation type="journal article" date="2008" name="Nat. Genet.">
        <title>The Pristionchus pacificus genome provides a unique perspective on nematode lifestyle and parasitism.</title>
        <authorList>
            <person name="Dieterich C."/>
            <person name="Clifton S.W."/>
            <person name="Schuster L.N."/>
            <person name="Chinwalla A."/>
            <person name="Delehaunty K."/>
            <person name="Dinkelacker I."/>
            <person name="Fulton L."/>
            <person name="Fulton R."/>
            <person name="Godfrey J."/>
            <person name="Minx P."/>
            <person name="Mitreva M."/>
            <person name="Roeseler W."/>
            <person name="Tian H."/>
            <person name="Witte H."/>
            <person name="Yang S.P."/>
            <person name="Wilson R.K."/>
            <person name="Sommer R.J."/>
        </authorList>
    </citation>
    <scope>NUCLEOTIDE SEQUENCE [LARGE SCALE GENOMIC DNA]</scope>
    <source>
        <strain evidence="14">PS312</strain>
    </source>
</reference>
<dbReference type="OrthoDB" id="9997229at2759"/>
<comment type="subcellular location">
    <subcellularLocation>
        <location evidence="1">Cell membrane</location>
        <topology evidence="1">Multi-pass membrane protein</topology>
    </subcellularLocation>
</comment>
<dbReference type="Pfam" id="PF10613">
    <property type="entry name" value="Lig_chan-Glu_bd"/>
    <property type="match status" value="1"/>
</dbReference>
<evidence type="ECO:0000256" key="2">
    <source>
        <dbReference type="ARBA" id="ARBA00008685"/>
    </source>
</evidence>
<dbReference type="AlphaFoldDB" id="A0A2A6BY30"/>
<dbReference type="InterPro" id="IPR035940">
    <property type="entry name" value="CAP_sf"/>
</dbReference>
<name>A0A2A6BY30_PRIPA</name>
<keyword evidence="4" id="KW-1003">Cell membrane</keyword>
<keyword evidence="5" id="KW-0812">Transmembrane</keyword>
<keyword evidence="6" id="KW-1133">Transmembrane helix</keyword>
<evidence type="ECO:0000256" key="5">
    <source>
        <dbReference type="ARBA" id="ARBA00022692"/>
    </source>
</evidence>